<sequence>MIIMCDHTYHKRIGPRNVEILFLKKKIRTQVN</sequence>
<dbReference type="EMBL" id="HACA01018782">
    <property type="protein sequence ID" value="CDW36143.1"/>
    <property type="molecule type" value="Transcribed_RNA"/>
</dbReference>
<name>A0A0K2UD20_LEPSM</name>
<reference evidence="1" key="1">
    <citation type="submission" date="2014-05" db="EMBL/GenBank/DDBJ databases">
        <authorList>
            <person name="Chronopoulou M."/>
        </authorList>
    </citation>
    <scope>NUCLEOTIDE SEQUENCE</scope>
    <source>
        <tissue evidence="1">Whole organism</tissue>
    </source>
</reference>
<accession>A0A0K2UD20</accession>
<dbReference type="AlphaFoldDB" id="A0A0K2UD20"/>
<organism evidence="1">
    <name type="scientific">Lepeophtheirus salmonis</name>
    <name type="common">Salmon louse</name>
    <name type="synonym">Caligus salmonis</name>
    <dbReference type="NCBI Taxonomy" id="72036"/>
    <lineage>
        <taxon>Eukaryota</taxon>
        <taxon>Metazoa</taxon>
        <taxon>Ecdysozoa</taxon>
        <taxon>Arthropoda</taxon>
        <taxon>Crustacea</taxon>
        <taxon>Multicrustacea</taxon>
        <taxon>Hexanauplia</taxon>
        <taxon>Copepoda</taxon>
        <taxon>Siphonostomatoida</taxon>
        <taxon>Caligidae</taxon>
        <taxon>Lepeophtheirus</taxon>
    </lineage>
</organism>
<proteinExistence type="predicted"/>
<protein>
    <submittedName>
        <fullName evidence="1">Uncharacterized protein</fullName>
    </submittedName>
</protein>
<evidence type="ECO:0000313" key="1">
    <source>
        <dbReference type="EMBL" id="CDW36143.1"/>
    </source>
</evidence>